<evidence type="ECO:0000256" key="1">
    <source>
        <dbReference type="ARBA" id="ARBA00006479"/>
    </source>
</evidence>
<evidence type="ECO:0000313" key="3">
    <source>
        <dbReference type="Proteomes" id="UP001144280"/>
    </source>
</evidence>
<proteinExistence type="inferred from homology"/>
<dbReference type="PANTHER" id="PTHR18964:SF149">
    <property type="entry name" value="BIFUNCTIONAL UDP-N-ACETYLGLUCOSAMINE 2-EPIMERASE_N-ACETYLMANNOSAMINE KINASE"/>
    <property type="match status" value="1"/>
</dbReference>
<dbReference type="Proteomes" id="UP001144280">
    <property type="component" value="Unassembled WGS sequence"/>
</dbReference>
<evidence type="ECO:0000313" key="2">
    <source>
        <dbReference type="EMBL" id="GLH97029.1"/>
    </source>
</evidence>
<dbReference type="EMBL" id="BSDI01000008">
    <property type="protein sequence ID" value="GLH97029.1"/>
    <property type="molecule type" value="Genomic_DNA"/>
</dbReference>
<accession>A0ABQ5QRK2</accession>
<dbReference type="InterPro" id="IPR000600">
    <property type="entry name" value="ROK"/>
</dbReference>
<name>A0ABQ5QRK2_9ACTN</name>
<protein>
    <submittedName>
        <fullName evidence="2">Glucokinase</fullName>
    </submittedName>
</protein>
<dbReference type="PANTHER" id="PTHR18964">
    <property type="entry name" value="ROK (REPRESSOR, ORF, KINASE) FAMILY"/>
    <property type="match status" value="1"/>
</dbReference>
<reference evidence="2" key="1">
    <citation type="submission" date="2022-12" db="EMBL/GenBank/DDBJ databases">
        <title>New Phytohabitans aurantiacus sp. RD004123 nov., an actinomycete isolated from soil.</title>
        <authorList>
            <person name="Triningsih D.W."/>
            <person name="Harunari E."/>
            <person name="Igarashi Y."/>
        </authorList>
    </citation>
    <scope>NUCLEOTIDE SEQUENCE</scope>
    <source>
        <strain evidence="2">RD004123</strain>
    </source>
</reference>
<dbReference type="Pfam" id="PF00480">
    <property type="entry name" value="ROK"/>
    <property type="match status" value="1"/>
</dbReference>
<comment type="similarity">
    <text evidence="1">Belongs to the ROK (NagC/XylR) family.</text>
</comment>
<gene>
    <name evidence="2" type="primary">glk</name>
    <name evidence="2" type="ORF">Pa4123_23030</name>
</gene>
<comment type="caution">
    <text evidence="2">The sequence shown here is derived from an EMBL/GenBank/DDBJ whole genome shotgun (WGS) entry which is preliminary data.</text>
</comment>
<sequence>MTSQVLGIDIGGTKVAIATSAAGNRLHETHRATNATDGVEAVVDRIVRSARELVEADPAPLAAVGVVSPGVIREDGVALAPNNPGWETLRLRETFAAAFPGVPVAVMNDVKAGALAESVSGALVGTRSGIYLNLGTGLSAAFVVDGTVVEGAHGAAGEIAYQLPGPRHPVAFADGRAPLEEIVSGQAIGANASAVLGRRVDAAEAFALAPTQPAVAAVVDAAIEALATHVANLSVALDPDRVVLAGGLVGQAVVLVPRLAAVLRRTVPFPPEVLVARHPFDAPLAGALVIAARAAALPLVR</sequence>
<dbReference type="InterPro" id="IPR043129">
    <property type="entry name" value="ATPase_NBD"/>
</dbReference>
<dbReference type="SUPFAM" id="SSF53067">
    <property type="entry name" value="Actin-like ATPase domain"/>
    <property type="match status" value="1"/>
</dbReference>
<organism evidence="2 3">
    <name type="scientific">Phytohabitans aurantiacus</name>
    <dbReference type="NCBI Taxonomy" id="3016789"/>
    <lineage>
        <taxon>Bacteria</taxon>
        <taxon>Bacillati</taxon>
        <taxon>Actinomycetota</taxon>
        <taxon>Actinomycetes</taxon>
        <taxon>Micromonosporales</taxon>
        <taxon>Micromonosporaceae</taxon>
    </lineage>
</organism>
<keyword evidence="3" id="KW-1185">Reference proteome</keyword>
<dbReference type="RefSeq" id="WP_281894529.1">
    <property type="nucleotide sequence ID" value="NZ_BSDI01000008.1"/>
</dbReference>
<dbReference type="Gene3D" id="3.30.420.40">
    <property type="match status" value="2"/>
</dbReference>